<dbReference type="InterPro" id="IPR022642">
    <property type="entry name" value="CheR_C"/>
</dbReference>
<dbReference type="InterPro" id="IPR036804">
    <property type="entry name" value="CheR_N_sf"/>
</dbReference>
<dbReference type="PROSITE" id="PS50005">
    <property type="entry name" value="TPR"/>
    <property type="match status" value="1"/>
</dbReference>
<evidence type="ECO:0000256" key="6">
    <source>
        <dbReference type="PROSITE-ProRule" id="PRU00339"/>
    </source>
</evidence>
<protein>
    <recommendedName>
        <fullName evidence="2">protein-glutamate O-methyltransferase</fullName>
        <ecNumber evidence="2">2.1.1.80</ecNumber>
    </recommendedName>
</protein>
<dbReference type="EC" id="2.1.1.80" evidence="2"/>
<reference evidence="9" key="2">
    <citation type="submission" date="2022-03" db="EMBL/GenBank/DDBJ databases">
        <authorList>
            <person name="Ryngajllo M."/>
            <person name="Jacek P."/>
            <person name="Kubiak K."/>
        </authorList>
    </citation>
    <scope>NUCLEOTIDE SEQUENCE</scope>
    <source>
        <strain evidence="9">SI1</strain>
    </source>
</reference>
<dbReference type="SMART" id="SM00138">
    <property type="entry name" value="MeTrc"/>
    <property type="match status" value="1"/>
</dbReference>
<dbReference type="Proteomes" id="UP001202887">
    <property type="component" value="Unassembled WGS sequence"/>
</dbReference>
<keyword evidence="5" id="KW-0949">S-adenosyl-L-methionine</keyword>
<dbReference type="PANTHER" id="PTHR24422">
    <property type="entry name" value="CHEMOTAXIS PROTEIN METHYLTRANSFERASE"/>
    <property type="match status" value="1"/>
</dbReference>
<feature type="domain" description="CheR-type methyltransferase" evidence="8">
    <location>
        <begin position="1"/>
        <end position="281"/>
    </location>
</feature>
<dbReference type="GO" id="GO:0008983">
    <property type="term" value="F:protein-glutamate O-methyltransferase activity"/>
    <property type="evidence" value="ECO:0007669"/>
    <property type="project" value="UniProtKB-EC"/>
</dbReference>
<dbReference type="SUPFAM" id="SSF53335">
    <property type="entry name" value="S-adenosyl-L-methionine-dependent methyltransferases"/>
    <property type="match status" value="1"/>
</dbReference>
<organism evidence="9 10">
    <name type="scientific">Novacetimonas hansenii</name>
    <name type="common">Komagataeibacter hansenii</name>
    <dbReference type="NCBI Taxonomy" id="436"/>
    <lineage>
        <taxon>Bacteria</taxon>
        <taxon>Pseudomonadati</taxon>
        <taxon>Pseudomonadota</taxon>
        <taxon>Alphaproteobacteria</taxon>
        <taxon>Acetobacterales</taxon>
        <taxon>Acetobacteraceae</taxon>
        <taxon>Novacetimonas</taxon>
    </lineage>
</organism>
<comment type="catalytic activity">
    <reaction evidence="1">
        <text>L-glutamyl-[protein] + S-adenosyl-L-methionine = [protein]-L-glutamate 5-O-methyl ester + S-adenosyl-L-homocysteine</text>
        <dbReference type="Rhea" id="RHEA:24452"/>
        <dbReference type="Rhea" id="RHEA-COMP:10208"/>
        <dbReference type="Rhea" id="RHEA-COMP:10311"/>
        <dbReference type="ChEBI" id="CHEBI:29973"/>
        <dbReference type="ChEBI" id="CHEBI:57856"/>
        <dbReference type="ChEBI" id="CHEBI:59789"/>
        <dbReference type="ChEBI" id="CHEBI:82795"/>
        <dbReference type="EC" id="2.1.1.80"/>
    </reaction>
</comment>
<dbReference type="CDD" id="cd02440">
    <property type="entry name" value="AdoMet_MTases"/>
    <property type="match status" value="1"/>
</dbReference>
<evidence type="ECO:0000259" key="8">
    <source>
        <dbReference type="PROSITE" id="PS50123"/>
    </source>
</evidence>
<feature type="compositionally biased region" description="Basic and acidic residues" evidence="7">
    <location>
        <begin position="359"/>
        <end position="385"/>
    </location>
</feature>
<evidence type="ECO:0000256" key="4">
    <source>
        <dbReference type="ARBA" id="ARBA00022679"/>
    </source>
</evidence>
<feature type="repeat" description="TPR" evidence="6">
    <location>
        <begin position="422"/>
        <end position="455"/>
    </location>
</feature>
<dbReference type="Gene3D" id="3.40.50.150">
    <property type="entry name" value="Vaccinia Virus protein VP39"/>
    <property type="match status" value="1"/>
</dbReference>
<dbReference type="InterPro" id="IPR000780">
    <property type="entry name" value="CheR_MeTrfase"/>
</dbReference>
<dbReference type="PRINTS" id="PR00996">
    <property type="entry name" value="CHERMTFRASE"/>
</dbReference>
<dbReference type="PROSITE" id="PS50123">
    <property type="entry name" value="CHER"/>
    <property type="match status" value="1"/>
</dbReference>
<dbReference type="RefSeq" id="WP_239016038.1">
    <property type="nucleotide sequence ID" value="NZ_CP094848.1"/>
</dbReference>
<dbReference type="PANTHER" id="PTHR24422:SF19">
    <property type="entry name" value="CHEMOTAXIS PROTEIN METHYLTRANSFERASE"/>
    <property type="match status" value="1"/>
</dbReference>
<dbReference type="Pfam" id="PF01739">
    <property type="entry name" value="CheR"/>
    <property type="match status" value="1"/>
</dbReference>
<dbReference type="InterPro" id="IPR019734">
    <property type="entry name" value="TPR_rpt"/>
</dbReference>
<dbReference type="AlphaFoldDB" id="A0AAW5ESG5"/>
<evidence type="ECO:0000256" key="5">
    <source>
        <dbReference type="ARBA" id="ARBA00022691"/>
    </source>
</evidence>
<evidence type="ECO:0000313" key="9">
    <source>
        <dbReference type="EMBL" id="MCJ8354459.1"/>
    </source>
</evidence>
<dbReference type="SUPFAM" id="SSF47757">
    <property type="entry name" value="Chemotaxis receptor methyltransferase CheR, N-terminal domain"/>
    <property type="match status" value="1"/>
</dbReference>
<dbReference type="InterPro" id="IPR050903">
    <property type="entry name" value="Bact_Chemotaxis_MeTrfase"/>
</dbReference>
<dbReference type="GO" id="GO:0032259">
    <property type="term" value="P:methylation"/>
    <property type="evidence" value="ECO:0007669"/>
    <property type="project" value="UniProtKB-KW"/>
</dbReference>
<comment type="caution">
    <text evidence="9">The sequence shown here is derived from an EMBL/GenBank/DDBJ whole genome shotgun (WGS) entry which is preliminary data.</text>
</comment>
<proteinExistence type="predicted"/>
<feature type="region of interest" description="Disordered" evidence="7">
    <location>
        <begin position="316"/>
        <end position="385"/>
    </location>
</feature>
<dbReference type="SUPFAM" id="SSF48452">
    <property type="entry name" value="TPR-like"/>
    <property type="match status" value="1"/>
</dbReference>
<keyword evidence="3 9" id="KW-0489">Methyltransferase</keyword>
<name>A0AAW5ESG5_NOVHA</name>
<dbReference type="EMBL" id="JAIBCX010000026">
    <property type="protein sequence ID" value="MCJ8354459.1"/>
    <property type="molecule type" value="Genomic_DNA"/>
</dbReference>
<dbReference type="Gene3D" id="1.10.155.10">
    <property type="entry name" value="Chemotaxis receptor methyltransferase CheR, N-terminal domain"/>
    <property type="match status" value="1"/>
</dbReference>
<keyword evidence="6" id="KW-0802">TPR repeat</keyword>
<keyword evidence="4" id="KW-0808">Transferase</keyword>
<evidence type="ECO:0000256" key="2">
    <source>
        <dbReference type="ARBA" id="ARBA00012534"/>
    </source>
</evidence>
<dbReference type="InterPro" id="IPR011990">
    <property type="entry name" value="TPR-like_helical_dom_sf"/>
</dbReference>
<dbReference type="Gene3D" id="1.25.40.10">
    <property type="entry name" value="Tetratricopeptide repeat domain"/>
    <property type="match status" value="1"/>
</dbReference>
<gene>
    <name evidence="9" type="ORF">K1W68_10735</name>
</gene>
<evidence type="ECO:0000256" key="1">
    <source>
        <dbReference type="ARBA" id="ARBA00001541"/>
    </source>
</evidence>
<evidence type="ECO:0000256" key="7">
    <source>
        <dbReference type="SAM" id="MobiDB-lite"/>
    </source>
</evidence>
<accession>A0AAW5ESG5</accession>
<dbReference type="InterPro" id="IPR029063">
    <property type="entry name" value="SAM-dependent_MTases_sf"/>
</dbReference>
<reference evidence="9" key="1">
    <citation type="journal article" date="2021" name="Polymers (Basel)">
        <title>Highly Stretchable Bacterial Cellulose Produced by Komagataeibacter hansenii SI1.</title>
        <authorList>
            <person name="Cielecka I."/>
            <person name="Ryngajllo M."/>
            <person name="Maniukiewicz W."/>
            <person name="Bielecki S."/>
        </authorList>
    </citation>
    <scope>NUCLEOTIDE SEQUENCE</scope>
    <source>
        <strain evidence="9">SI1</strain>
    </source>
</reference>
<evidence type="ECO:0000256" key="3">
    <source>
        <dbReference type="ARBA" id="ARBA00022603"/>
    </source>
</evidence>
<feature type="compositionally biased region" description="Pro residues" evidence="7">
    <location>
        <begin position="316"/>
        <end position="334"/>
    </location>
</feature>
<sequence length="532" mass="58463">MSEVSAGLRRVISVITARTGLHYYTDKPALLEKIVAARMSALGCRGYLDYLEHLDDEALGAAEWRELESAVTIGETFFFRYAEQFRALEATILPELLARLRGVRVLRIWSVGCSNGAEPYSLAIVLQQLLDRRGEDGWTIEILGTDISTRALEQARQAEFGWWALRDLTPRQRAEWFVPVVEGRTWRLKDCYRQMVRFRHANIMDLPHGRGPAGPFDLVLCRNVLIYFDPVQVARLVREMAQRMTAGGWMLVGHSEPMEHFESFMQPVRLPGTMAFRARAAADMPAGAPAQQRPMAALTGVAGLAGFAPLSSPIPCRPVRPSRPAPSFPTPSFPTPISSGPARNDPAGEAGREVAGSKAPDRKTPDRELQGRELPDRALQDRDAGSRDAGILRTIRQLADGGAPRRAVGMCREYLRRAPMAVGVYFMLGVLLLTLGEHEGAVEGFRRVIYLRRGHVMARCYLAHLLEGTGAAQEARRLRAQARELALCLSATHVLEGGGGLTAGGLLRILQDKENHDAGLLAALPDIASGLA</sequence>
<evidence type="ECO:0000313" key="10">
    <source>
        <dbReference type="Proteomes" id="UP001202887"/>
    </source>
</evidence>